<evidence type="ECO:0000313" key="2">
    <source>
        <dbReference type="Proteomes" id="UP001500298"/>
    </source>
</evidence>
<organism evidence="1 2">
    <name type="scientific">Algivirga pacifica</name>
    <dbReference type="NCBI Taxonomy" id="1162670"/>
    <lineage>
        <taxon>Bacteria</taxon>
        <taxon>Pseudomonadati</taxon>
        <taxon>Bacteroidota</taxon>
        <taxon>Cytophagia</taxon>
        <taxon>Cytophagales</taxon>
        <taxon>Flammeovirgaceae</taxon>
        <taxon>Algivirga</taxon>
    </lineage>
</organism>
<accession>A0ABP9DD40</accession>
<evidence type="ECO:0008006" key="3">
    <source>
        <dbReference type="Google" id="ProtNLM"/>
    </source>
</evidence>
<protein>
    <recommendedName>
        <fullName evidence="3">DUF3575 domain-containing protein</fullName>
    </recommendedName>
</protein>
<dbReference type="Proteomes" id="UP001500298">
    <property type="component" value="Unassembled WGS sequence"/>
</dbReference>
<sequence length="266" mass="30773">MGVVRTIIKYGLIVGAFFISGAKGWGQSYPTERQWSSPALWMTVGGEKVIDSTQQVVVELSTRSFTPYSHFSAFPASLFHLQAAYQRSLTKRWRIGGKSRWRQRVMNTTWHNGVFIVHEGKIASLTLLKEAHYEWVYWKERPTQSYGRFIGSMAAQKSFLWRDKPMMHELKAELFIHHKDQYATYRKIDQARLGYTLYYDLPKVRLGVSLATNNRYSFALGSIRPVYDEEGNIALGENGEELYEEIPDRNINAIQPYVGVSMQWNL</sequence>
<keyword evidence="2" id="KW-1185">Reference proteome</keyword>
<dbReference type="EMBL" id="BAABJX010000039">
    <property type="protein sequence ID" value="GAA4840155.1"/>
    <property type="molecule type" value="Genomic_DNA"/>
</dbReference>
<name>A0ABP9DD40_9BACT</name>
<proteinExistence type="predicted"/>
<gene>
    <name evidence="1" type="ORF">GCM10023331_26620</name>
</gene>
<evidence type="ECO:0000313" key="1">
    <source>
        <dbReference type="EMBL" id="GAA4840155.1"/>
    </source>
</evidence>
<reference evidence="2" key="1">
    <citation type="journal article" date="2019" name="Int. J. Syst. Evol. Microbiol.">
        <title>The Global Catalogue of Microorganisms (GCM) 10K type strain sequencing project: providing services to taxonomists for standard genome sequencing and annotation.</title>
        <authorList>
            <consortium name="The Broad Institute Genomics Platform"/>
            <consortium name="The Broad Institute Genome Sequencing Center for Infectious Disease"/>
            <person name="Wu L."/>
            <person name="Ma J."/>
        </authorList>
    </citation>
    <scope>NUCLEOTIDE SEQUENCE [LARGE SCALE GENOMIC DNA]</scope>
    <source>
        <strain evidence="2">JCM 18326</strain>
    </source>
</reference>
<comment type="caution">
    <text evidence="1">The sequence shown here is derived from an EMBL/GenBank/DDBJ whole genome shotgun (WGS) entry which is preliminary data.</text>
</comment>